<dbReference type="STRING" id="1524460.IX84_03860"/>
<proteinExistence type="predicted"/>
<gene>
    <name evidence="2" type="ORF">IX84_03860</name>
</gene>
<protein>
    <submittedName>
        <fullName evidence="2">Uncharacterized protein</fullName>
    </submittedName>
</protein>
<dbReference type="AlphaFoldDB" id="A0A098S8S4"/>
<dbReference type="RefSeq" id="WP_044216680.1">
    <property type="nucleotide sequence ID" value="NZ_JPOS01000012.1"/>
</dbReference>
<dbReference type="Proteomes" id="UP000029736">
    <property type="component" value="Unassembled WGS sequence"/>
</dbReference>
<keyword evidence="1" id="KW-0732">Signal</keyword>
<organism evidence="2 3">
    <name type="scientific">Phaeodactylibacter xiamenensis</name>
    <dbReference type="NCBI Taxonomy" id="1524460"/>
    <lineage>
        <taxon>Bacteria</taxon>
        <taxon>Pseudomonadati</taxon>
        <taxon>Bacteroidota</taxon>
        <taxon>Saprospiria</taxon>
        <taxon>Saprospirales</taxon>
        <taxon>Haliscomenobacteraceae</taxon>
        <taxon>Phaeodactylibacter</taxon>
    </lineage>
</organism>
<dbReference type="EMBL" id="JPOS01000012">
    <property type="protein sequence ID" value="KGE88939.1"/>
    <property type="molecule type" value="Genomic_DNA"/>
</dbReference>
<feature type="chain" id="PRO_5001948011" evidence="1">
    <location>
        <begin position="25"/>
        <end position="337"/>
    </location>
</feature>
<sequence length="337" mass="36331">MRLTAIFRNLLLGVFILAAPALCAQQTIDTSPPPGYYTPDWVFANLNLSGLSTGLLQDHGTPFTRLSAFNGDPDSTTVSTPLRCRLVQATLLSATVNANAQVDTAALPAESGSDTFDYQILLYAYHKLKPDAVSQNLISITNNQLVDISGPQDSPYKREFAIAAAPWRKKALTAGQVYAFSPTVATNIPAQFVTGYEINTGQGFTAVAPGSVYTFTASSGSEMDFEARVTLTNGKVLLSRSKMAVVPDIGPVSPIDPVDYCAAEEFTIDLGSTEPAWDDETDRLFVQTSCCDDIIRRPLLIIGGFETPTLFDPDIEDNKVDGHPFFIDNALILCSKG</sequence>
<accession>A0A098S8S4</accession>
<evidence type="ECO:0000313" key="2">
    <source>
        <dbReference type="EMBL" id="KGE88939.1"/>
    </source>
</evidence>
<evidence type="ECO:0000256" key="1">
    <source>
        <dbReference type="SAM" id="SignalP"/>
    </source>
</evidence>
<name>A0A098S8S4_9BACT</name>
<reference evidence="2 3" key="1">
    <citation type="journal article" date="2014" name="Int. J. Syst. Evol. Microbiol.">
        <title>Phaeodactylibacter xiamenensis gen. nov., sp. nov., a member of the family Saprospiraceae isolated from the marine alga Phaeodactylum tricornutum.</title>
        <authorList>
            <person name="Chen Z.Jr."/>
            <person name="Lei X."/>
            <person name="Lai Q."/>
            <person name="Li Y."/>
            <person name="Zhang B."/>
            <person name="Zhang J."/>
            <person name="Zhang H."/>
            <person name="Yang L."/>
            <person name="Zheng W."/>
            <person name="Tian Y."/>
            <person name="Yu Z."/>
            <person name="Xu H.Jr."/>
            <person name="Zheng T."/>
        </authorList>
    </citation>
    <scope>NUCLEOTIDE SEQUENCE [LARGE SCALE GENOMIC DNA]</scope>
    <source>
        <strain evidence="2 3">KD52</strain>
    </source>
</reference>
<dbReference type="OrthoDB" id="4535652at2"/>
<feature type="signal peptide" evidence="1">
    <location>
        <begin position="1"/>
        <end position="24"/>
    </location>
</feature>
<keyword evidence="3" id="KW-1185">Reference proteome</keyword>
<evidence type="ECO:0000313" key="3">
    <source>
        <dbReference type="Proteomes" id="UP000029736"/>
    </source>
</evidence>
<comment type="caution">
    <text evidence="2">The sequence shown here is derived from an EMBL/GenBank/DDBJ whole genome shotgun (WGS) entry which is preliminary data.</text>
</comment>